<protein>
    <submittedName>
        <fullName evidence="2">Peptide chain release factor N(5)-glutamine methyltransferase</fullName>
    </submittedName>
</protein>
<gene>
    <name evidence="2" type="ORF">EBX74_04755</name>
</gene>
<keyword evidence="2" id="KW-0808">Transferase</keyword>
<name>A0A966HPU3_9PROT</name>
<dbReference type="AlphaFoldDB" id="A0A966HPU3"/>
<dbReference type="PANTHER" id="PTHR18895:SF74">
    <property type="entry name" value="MTRF1L RELEASE FACTOR GLUTAMINE METHYLTRANSFERASE"/>
    <property type="match status" value="1"/>
</dbReference>
<dbReference type="GO" id="GO:0009007">
    <property type="term" value="F:site-specific DNA-methyltransferase (adenine-specific) activity"/>
    <property type="evidence" value="ECO:0007669"/>
    <property type="project" value="UniProtKB-EC"/>
</dbReference>
<dbReference type="GO" id="GO:0032259">
    <property type="term" value="P:methylation"/>
    <property type="evidence" value="ECO:0007669"/>
    <property type="project" value="UniProtKB-KW"/>
</dbReference>
<dbReference type="Gene3D" id="3.40.50.150">
    <property type="entry name" value="Vaccinia Virus protein VP39"/>
    <property type="match status" value="1"/>
</dbReference>
<dbReference type="PANTHER" id="PTHR18895">
    <property type="entry name" value="HEMK METHYLTRANSFERASE"/>
    <property type="match status" value="1"/>
</dbReference>
<sequence length="119" mass="13659">NRALFKNVNLEEIKFDKKFDLIVSNPPYLPDVSLKNLNSDIKLYEPKIALQGGVQGVDFLYKIIDLASKILKINGLLGLEIGDNQFHILAKYLNKNRFKILDKYILINKQVRCLLATKL</sequence>
<accession>A0A966HPU3</accession>
<dbReference type="GO" id="GO:0003676">
    <property type="term" value="F:nucleic acid binding"/>
    <property type="evidence" value="ECO:0007669"/>
    <property type="project" value="InterPro"/>
</dbReference>
<evidence type="ECO:0000313" key="3">
    <source>
        <dbReference type="Proteomes" id="UP000747791"/>
    </source>
</evidence>
<dbReference type="InterPro" id="IPR011639">
    <property type="entry name" value="MethylTrfase_TaqI-like_dom"/>
</dbReference>
<proteinExistence type="predicted"/>
<evidence type="ECO:0000259" key="1">
    <source>
        <dbReference type="Pfam" id="PF07669"/>
    </source>
</evidence>
<keyword evidence="2" id="KW-0489">Methyltransferase</keyword>
<dbReference type="SUPFAM" id="SSF53335">
    <property type="entry name" value="S-adenosyl-L-methionine-dependent methyltransferases"/>
    <property type="match status" value="1"/>
</dbReference>
<dbReference type="Pfam" id="PF07669">
    <property type="entry name" value="Eco57I"/>
    <property type="match status" value="1"/>
</dbReference>
<dbReference type="EMBL" id="RGOB01000212">
    <property type="protein sequence ID" value="NCU53573.1"/>
    <property type="molecule type" value="Genomic_DNA"/>
</dbReference>
<reference evidence="2" key="1">
    <citation type="submission" date="2018-10" db="EMBL/GenBank/DDBJ databases">
        <title>Iterative Subtractive Binning of Freshwater Chronoseries Metagenomes Recovers Nearly Complete Genomes from over Four Hundred Novel Species.</title>
        <authorList>
            <person name="Rodriguez-R L.M."/>
            <person name="Tsementzi D."/>
            <person name="Luo C."/>
            <person name="Konstantinidis K.T."/>
        </authorList>
    </citation>
    <scope>NUCLEOTIDE SEQUENCE</scope>
    <source>
        <strain evidence="2">WB8_2A_004</strain>
    </source>
</reference>
<dbReference type="InterPro" id="IPR029063">
    <property type="entry name" value="SAM-dependent_MTases_sf"/>
</dbReference>
<feature type="non-terminal residue" evidence="2">
    <location>
        <position position="1"/>
    </location>
</feature>
<dbReference type="PROSITE" id="PS00092">
    <property type="entry name" value="N6_MTASE"/>
    <property type="match status" value="1"/>
</dbReference>
<evidence type="ECO:0000313" key="2">
    <source>
        <dbReference type="EMBL" id="NCU53573.1"/>
    </source>
</evidence>
<organism evidence="2 3">
    <name type="scientific">Candidatus Fonsibacter lacus</name>
    <dbReference type="NCBI Taxonomy" id="2576439"/>
    <lineage>
        <taxon>Bacteria</taxon>
        <taxon>Pseudomonadati</taxon>
        <taxon>Pseudomonadota</taxon>
        <taxon>Alphaproteobacteria</taxon>
        <taxon>Candidatus Pelagibacterales</taxon>
        <taxon>Candidatus Pelagibacterales incertae sedis</taxon>
        <taxon>Candidatus Fonsibacter</taxon>
    </lineage>
</organism>
<comment type="caution">
    <text evidence="2">The sequence shown here is derived from an EMBL/GenBank/DDBJ whole genome shotgun (WGS) entry which is preliminary data.</text>
</comment>
<dbReference type="InterPro" id="IPR002052">
    <property type="entry name" value="DNA_methylase_N6_adenine_CS"/>
</dbReference>
<feature type="domain" description="Type II methyltransferase M.TaqI-like" evidence="1">
    <location>
        <begin position="8"/>
        <end position="104"/>
    </location>
</feature>
<dbReference type="GO" id="GO:0006304">
    <property type="term" value="P:DNA modification"/>
    <property type="evidence" value="ECO:0007669"/>
    <property type="project" value="InterPro"/>
</dbReference>
<dbReference type="InterPro" id="IPR050320">
    <property type="entry name" value="N5-glutamine_MTase"/>
</dbReference>
<dbReference type="Proteomes" id="UP000747791">
    <property type="component" value="Unassembled WGS sequence"/>
</dbReference>